<evidence type="ECO:0000256" key="5">
    <source>
        <dbReference type="ARBA" id="ARBA00023315"/>
    </source>
</evidence>
<keyword evidence="5" id="KW-0012">Acyltransferase</keyword>
<evidence type="ECO:0000313" key="6">
    <source>
        <dbReference type="EMBL" id="KAK1371217.1"/>
    </source>
</evidence>
<dbReference type="AlphaFoldDB" id="A0AAD8HRS9"/>
<name>A0AAD8HRS9_9APIA</name>
<evidence type="ECO:0000256" key="4">
    <source>
        <dbReference type="ARBA" id="ARBA00023098"/>
    </source>
</evidence>
<reference evidence="6" key="1">
    <citation type="submission" date="2023-02" db="EMBL/GenBank/DDBJ databases">
        <title>Genome of toxic invasive species Heracleum sosnowskyi carries increased number of genes despite the absence of recent whole-genome duplications.</title>
        <authorList>
            <person name="Schelkunov M."/>
            <person name="Shtratnikova V."/>
            <person name="Makarenko M."/>
            <person name="Klepikova A."/>
            <person name="Omelchenko D."/>
            <person name="Novikova G."/>
            <person name="Obukhova E."/>
            <person name="Bogdanov V."/>
            <person name="Penin A."/>
            <person name="Logacheva M."/>
        </authorList>
    </citation>
    <scope>NUCLEOTIDE SEQUENCE</scope>
    <source>
        <strain evidence="6">Hsosn_3</strain>
        <tissue evidence="6">Leaf</tissue>
    </source>
</reference>
<keyword evidence="1" id="KW-0444">Lipid biosynthesis</keyword>
<comment type="caution">
    <text evidence="6">The sequence shown here is derived from an EMBL/GenBank/DDBJ whole genome shotgun (WGS) entry which is preliminary data.</text>
</comment>
<dbReference type="GO" id="GO:0016020">
    <property type="term" value="C:membrane"/>
    <property type="evidence" value="ECO:0007669"/>
    <property type="project" value="GOC"/>
</dbReference>
<keyword evidence="7" id="KW-1185">Reference proteome</keyword>
<accession>A0AAD8HRS9</accession>
<gene>
    <name evidence="6" type="ORF">POM88_037309</name>
</gene>
<dbReference type="GO" id="GO:0016410">
    <property type="term" value="F:N-acyltransferase activity"/>
    <property type="evidence" value="ECO:0007669"/>
    <property type="project" value="InterPro"/>
</dbReference>
<dbReference type="Gene3D" id="2.160.10.10">
    <property type="entry name" value="Hexapeptide repeat proteins"/>
    <property type="match status" value="1"/>
</dbReference>
<keyword evidence="4" id="KW-0443">Lipid metabolism</keyword>
<dbReference type="SUPFAM" id="SSF51161">
    <property type="entry name" value="Trimeric LpxA-like enzymes"/>
    <property type="match status" value="1"/>
</dbReference>
<protein>
    <submittedName>
        <fullName evidence="6">Uncharacterized protein</fullName>
    </submittedName>
</protein>
<dbReference type="InterPro" id="IPR007691">
    <property type="entry name" value="LpxD"/>
</dbReference>
<organism evidence="6 7">
    <name type="scientific">Heracleum sosnowskyi</name>
    <dbReference type="NCBI Taxonomy" id="360622"/>
    <lineage>
        <taxon>Eukaryota</taxon>
        <taxon>Viridiplantae</taxon>
        <taxon>Streptophyta</taxon>
        <taxon>Embryophyta</taxon>
        <taxon>Tracheophyta</taxon>
        <taxon>Spermatophyta</taxon>
        <taxon>Magnoliopsida</taxon>
        <taxon>eudicotyledons</taxon>
        <taxon>Gunneridae</taxon>
        <taxon>Pentapetalae</taxon>
        <taxon>asterids</taxon>
        <taxon>campanulids</taxon>
        <taxon>Apiales</taxon>
        <taxon>Apiaceae</taxon>
        <taxon>Apioideae</taxon>
        <taxon>apioid superclade</taxon>
        <taxon>Tordylieae</taxon>
        <taxon>Tordyliinae</taxon>
        <taxon>Heracleum</taxon>
    </lineage>
</organism>
<evidence type="ECO:0000256" key="1">
    <source>
        <dbReference type="ARBA" id="ARBA00022516"/>
    </source>
</evidence>
<dbReference type="PANTHER" id="PTHR43378:SF2">
    <property type="entry name" value="UDP-3-O-ACYLGLUCOSAMINE N-ACYLTRANSFERASE 1, MITOCHONDRIAL-RELATED"/>
    <property type="match status" value="1"/>
</dbReference>
<keyword evidence="2" id="KW-0441">Lipid A biosynthesis</keyword>
<dbReference type="GO" id="GO:0009245">
    <property type="term" value="P:lipid A biosynthetic process"/>
    <property type="evidence" value="ECO:0007669"/>
    <property type="project" value="UniProtKB-KW"/>
</dbReference>
<dbReference type="EMBL" id="JAUIZM010000008">
    <property type="protein sequence ID" value="KAK1371217.1"/>
    <property type="molecule type" value="Genomic_DNA"/>
</dbReference>
<evidence type="ECO:0000256" key="2">
    <source>
        <dbReference type="ARBA" id="ARBA00022556"/>
    </source>
</evidence>
<evidence type="ECO:0000313" key="7">
    <source>
        <dbReference type="Proteomes" id="UP001237642"/>
    </source>
</evidence>
<keyword evidence="3" id="KW-0808">Transferase</keyword>
<dbReference type="InterPro" id="IPR011004">
    <property type="entry name" value="Trimer_LpxA-like_sf"/>
</dbReference>
<reference evidence="6" key="2">
    <citation type="submission" date="2023-05" db="EMBL/GenBank/DDBJ databases">
        <authorList>
            <person name="Schelkunov M.I."/>
        </authorList>
    </citation>
    <scope>NUCLEOTIDE SEQUENCE</scope>
    <source>
        <strain evidence="6">Hsosn_3</strain>
        <tissue evidence="6">Leaf</tissue>
    </source>
</reference>
<dbReference type="Proteomes" id="UP001237642">
    <property type="component" value="Unassembled WGS sequence"/>
</dbReference>
<proteinExistence type="predicted"/>
<sequence length="326" mass="35653">MNRSMIVTLAEVTNGTAELSSSTQTRSSNQGVFDAANDKSTKIPETAIPSIARHCSYAKKLKAFSSRIHKYGLFLSIFSASHALVNEEKKQLPILCGLIWMTFNVRIENHVEIGANSSIGSGSLRDTAARDDSKIDNLVQIGHNVLIGKNFMLCGQVEIAGYVTVGAMELLVEGCLCVLSPLKSTRNQRRNHVNPSVKLPDPCQMIQTTLHLIKPLQHTCVLSGSGGCTSKQSFIRLRLTIFIKLEEQLYWVQKDIFFNEQGSVHRQEAAELVSGDLRFQSNRGSEEYGAVKSTSKLNVVGFRRGSSSSNKNGPLANGSLLIAVAQ</sequence>
<dbReference type="PANTHER" id="PTHR43378">
    <property type="entry name" value="UDP-3-O-ACYLGLUCOSAMINE N-ACYLTRANSFERASE"/>
    <property type="match status" value="1"/>
</dbReference>
<evidence type="ECO:0000256" key="3">
    <source>
        <dbReference type="ARBA" id="ARBA00022679"/>
    </source>
</evidence>